<dbReference type="AlphaFoldDB" id="A0AAX1UGJ3"/>
<comment type="caution">
    <text evidence="2">The sequence shown here is derived from an EMBL/GenBank/DDBJ whole genome shotgun (WGS) entry which is preliminary data.</text>
</comment>
<dbReference type="RefSeq" id="WP_115475906.1">
    <property type="nucleotide sequence ID" value="NZ_QWGP01000029.1"/>
</dbReference>
<sequence length="105" mass="11361">MRLRDKLLLSFLVWAFVYPGVLLVTWAFDSIGFAPAMWIEIAVSTALTVPLISFVAVPFVERAVAATRGETPAEMKLAEARQAPGPAPEEIVQARAAPREGAPRA</sequence>
<keyword evidence="1" id="KW-0472">Membrane</keyword>
<feature type="transmembrane region" description="Helical" evidence="1">
    <location>
        <begin position="7"/>
        <end position="28"/>
    </location>
</feature>
<name>A0AAX1UGJ3_CERSP</name>
<evidence type="ECO:0000256" key="1">
    <source>
        <dbReference type="SAM" id="Phobius"/>
    </source>
</evidence>
<gene>
    <name evidence="2" type="ORF">D1114_19145</name>
</gene>
<reference evidence="2 3" key="1">
    <citation type="submission" date="2018-08" db="EMBL/GenBank/DDBJ databases">
        <title>Draft genome sequence of Rhodobacter sphaeroides FY.</title>
        <authorList>
            <person name="Rayyan A."/>
            <person name="Meyer T.E."/>
            <person name="Kyndt J.A."/>
        </authorList>
    </citation>
    <scope>NUCLEOTIDE SEQUENCE [LARGE SCALE GENOMIC DNA]</scope>
    <source>
        <strain evidence="2 3">FY</strain>
    </source>
</reference>
<evidence type="ECO:0000313" key="3">
    <source>
        <dbReference type="Proteomes" id="UP000266305"/>
    </source>
</evidence>
<accession>A0AAX1UGJ3</accession>
<keyword evidence="1" id="KW-0812">Transmembrane</keyword>
<keyword evidence="1" id="KW-1133">Transmembrane helix</keyword>
<protein>
    <submittedName>
        <fullName evidence="2">Uncharacterized protein</fullName>
    </submittedName>
</protein>
<dbReference type="Proteomes" id="UP000266305">
    <property type="component" value="Unassembled WGS sequence"/>
</dbReference>
<proteinExistence type="predicted"/>
<feature type="transmembrane region" description="Helical" evidence="1">
    <location>
        <begin position="34"/>
        <end position="60"/>
    </location>
</feature>
<evidence type="ECO:0000313" key="2">
    <source>
        <dbReference type="EMBL" id="RHZ91834.1"/>
    </source>
</evidence>
<dbReference type="EMBL" id="QWGP01000029">
    <property type="protein sequence ID" value="RHZ91834.1"/>
    <property type="molecule type" value="Genomic_DNA"/>
</dbReference>
<organism evidence="2 3">
    <name type="scientific">Cereibacter sphaeroides</name>
    <name type="common">Rhodobacter sphaeroides</name>
    <dbReference type="NCBI Taxonomy" id="1063"/>
    <lineage>
        <taxon>Bacteria</taxon>
        <taxon>Pseudomonadati</taxon>
        <taxon>Pseudomonadota</taxon>
        <taxon>Alphaproteobacteria</taxon>
        <taxon>Rhodobacterales</taxon>
        <taxon>Paracoccaceae</taxon>
        <taxon>Cereibacter</taxon>
    </lineage>
</organism>